<dbReference type="WBParaSite" id="RSKR_0000312000.1">
    <property type="protein sequence ID" value="RSKR_0000312000.1"/>
    <property type="gene ID" value="RSKR_0000312000"/>
</dbReference>
<protein>
    <submittedName>
        <fullName evidence="2">EB domain-containing protein</fullName>
    </submittedName>
</protein>
<name>A0AC35TR92_9BILA</name>
<evidence type="ECO:0000313" key="2">
    <source>
        <dbReference type="WBParaSite" id="RSKR_0000312000.1"/>
    </source>
</evidence>
<reference evidence="2" key="1">
    <citation type="submission" date="2016-11" db="UniProtKB">
        <authorList>
            <consortium name="WormBaseParasite"/>
        </authorList>
    </citation>
    <scope>IDENTIFICATION</scope>
    <source>
        <strain evidence="2">KR3021</strain>
    </source>
</reference>
<evidence type="ECO:0000313" key="1">
    <source>
        <dbReference type="Proteomes" id="UP000095286"/>
    </source>
</evidence>
<sequence length="1912" mass="206757">MRIIKQSTNTVFILLFVIVSAAGLLVEENQPCNTERDILLATDPSQNTQTYLKCVPANIGSIGFWNKLFCAPATKFDFVTQSCIQDLSTNGLGGTFNFNAFKSYTNTQAYKTPPQTKEQLPLVEPPLKIAILNNSCVNGETCIGNSICDISAGVCKCPYGHTADLSTLSCNEDKPDGGPMVVSTVQQEDGSFKFTFRSQGPYSFNQQLSDLTMAKPTYKKVDNPEKIEFVGAKYPAEMPTIKPFAVLKALFAKPGEACTDGKICGGGSYCMAPAMLCLCPGTLIEKHGECVHPVHETPAVEKVNVGGLCNTYSECQDDSSCVLGRCRCISPLLEIAGKCIFQMAPKEVGPGEVCENGEVCIKGSICSADIPVCICPVGTDLEDDICVPVLTTDTNTAPTLKPPTTMPQLPDTLPPTTAALPTTETSTTSSTTTTTTTTTPIPTTSTTTTIPPETKISTIYTMPTLTHTYPNRPLSAGAKFLKVSETCSLNTDCMMGAYCNGNTNPPTCQCLSTHVNVNGKCEKVIYPGQYGCKNDIQCSVSYPGSVCLDRQCNCPLGYRAIEQTCVSETNPFKKTTSIKPCSLTKPSFACYFAKMACPGGKCSSSFDVNKNLFDSNHRLITLSKRQTKIMSVSRSSSWKGHAIDEDNSVSINSFTCLPTQLNCAGDKGLCYEGICYCFDGYFPDYQMKICIKIEERNQGSEGGVYVDVGGECQLYVDRCLGGSVCSAVNQVCECSEGGRVKNGLCHQFPGGSCVKGESCDNGASCEMGICGCPESHIIVNKSCILKIVQINEMCMHGERCMPGLVCRFGRCVRDSNLRMKPIEEFKSIPQFMIVAPGEVCFKDEYCRAGKCIDGVCGCGQDEFLINGKCLKEKDGNVIEETTIDNCDKLECSNGFTCKSNLCECAQGKQIIGEECLWSGDAEETLNKVLDTLKAQETSRVPISGEACSTLCGSGAFCLSGICTCPPLTVVDFLGRCKSSNPVATPSLPIYFKHQSNLAKASNTYHSGIEKELTALPGESCMEVGTICLNYSFCQDGVCYCGPNKINHNNVCVEANKKLPEIVIKKIEPKMLHDYEDETKSEENTNSNYVECDQTSFCPGGMQCLNNKCAFSHRLLSPPGGSCDSEETCTGNSVCRNDYCVCREPNMIVINGLCLTSDILASTKVFETVTTVQTPSSPVYSTIGLKQNIGDRLAETIYQNTFGPTEPSTIANTPTTQLIPVLANTNGGRKAAPGPLDSCVGGSQCLDNFCICPQGTIADTVSGRCETAAEEEEDEEAVTEAVEEPRKGTLKQSAIYSFIPTTTSTNQQLINSLIINNQQKTPILNSISTTKAPNSFKNNLINTDLTELNRLNLINPDSTATNSFNLINTDSTSKIVTSTPLPLPNPQLYIIRRPATAYNSLTTSFLSKHPGQDIRENIPTIVHHHNISVISLNPDNNNNGDQPKGDLYTIPFTQTYRSSSKEDFNKDNGINDKDLPTFATLFGGMALTTSNPFNFNKFKNLNNNGSPSEIIKTEKSLEVPQVKLSSLPSAPSIVNEVVVDECAKQDQSTSYPNESCQDGQACVGGSECGPEKVCTCPSSRPIIRDNVCTSVNSTQLEKIAGPGEECSFEVKCSENAECSQSLCRCNSGFIAISNECMKLPTAQSVSITNNVPSSDLKLQSAGGFGSNSGAKPRIVGAPIRRTKKIKNGGKGAITTTNEAGICPSGNEPTRDDATNKVISCSGMTPNCPPRSYCYVTGVADGIFNCYTDADYAPSEELVGLLNGEGDYSTESKRNLEEEDGAGVPALLRFGKRTVHNFYRFGKRETALMKKDMPGLMRFGKRSNVPGLLRFGRSFDDKKSMPGFGSPMRFGKRGFDEEKSMPLVMRFGKRSDFQYYNLNKKDMPGNLRFGKKSGMSDSLMLGKKSDMPGKSKVR</sequence>
<accession>A0AC35TR92</accession>
<organism evidence="1 2">
    <name type="scientific">Rhabditophanes sp. KR3021</name>
    <dbReference type="NCBI Taxonomy" id="114890"/>
    <lineage>
        <taxon>Eukaryota</taxon>
        <taxon>Metazoa</taxon>
        <taxon>Ecdysozoa</taxon>
        <taxon>Nematoda</taxon>
        <taxon>Chromadorea</taxon>
        <taxon>Rhabditida</taxon>
        <taxon>Tylenchina</taxon>
        <taxon>Panagrolaimomorpha</taxon>
        <taxon>Strongyloidoidea</taxon>
        <taxon>Alloionematidae</taxon>
        <taxon>Rhabditophanes</taxon>
    </lineage>
</organism>
<dbReference type="Proteomes" id="UP000095286">
    <property type="component" value="Unplaced"/>
</dbReference>
<proteinExistence type="predicted"/>